<dbReference type="NCBIfam" id="TIGR01510">
    <property type="entry name" value="coaD_prev_kdtB"/>
    <property type="match status" value="1"/>
</dbReference>
<comment type="cofactor">
    <cofactor evidence="9">
        <name>Mg(2+)</name>
        <dbReference type="ChEBI" id="CHEBI:18420"/>
    </cofactor>
</comment>
<feature type="binding site" evidence="9">
    <location>
        <position position="17"/>
    </location>
    <ligand>
        <name>ATP</name>
        <dbReference type="ChEBI" id="CHEBI:30616"/>
    </ligand>
</feature>
<dbReference type="SUPFAM" id="SSF52374">
    <property type="entry name" value="Nucleotidylyl transferase"/>
    <property type="match status" value="1"/>
</dbReference>
<dbReference type="PANTHER" id="PTHR21342:SF1">
    <property type="entry name" value="PHOSPHOPANTETHEINE ADENYLYLTRANSFERASE"/>
    <property type="match status" value="1"/>
</dbReference>
<dbReference type="NCBIfam" id="TIGR00125">
    <property type="entry name" value="cyt_tran_rel"/>
    <property type="match status" value="1"/>
</dbReference>
<feature type="binding site" evidence="9">
    <location>
        <position position="98"/>
    </location>
    <ligand>
        <name>ATP</name>
        <dbReference type="ChEBI" id="CHEBI:30616"/>
    </ligand>
</feature>
<dbReference type="GO" id="GO:0005737">
    <property type="term" value="C:cytoplasm"/>
    <property type="evidence" value="ECO:0007669"/>
    <property type="project" value="UniProtKB-SubCell"/>
</dbReference>
<dbReference type="PRINTS" id="PR01020">
    <property type="entry name" value="LPSBIOSNTHSS"/>
</dbReference>
<dbReference type="InterPro" id="IPR001980">
    <property type="entry name" value="PPAT"/>
</dbReference>
<dbReference type="GO" id="GO:0015937">
    <property type="term" value="P:coenzyme A biosynthetic process"/>
    <property type="evidence" value="ECO:0007669"/>
    <property type="project" value="UniProtKB-UniRule"/>
</dbReference>
<comment type="function">
    <text evidence="9">Reversibly transfers an adenylyl group from ATP to 4'-phosphopantetheine, yielding dephospho-CoA (dPCoA) and pyrophosphate.</text>
</comment>
<feature type="binding site" evidence="9">
    <location>
        <begin position="9"/>
        <end position="10"/>
    </location>
    <ligand>
        <name>ATP</name>
        <dbReference type="ChEBI" id="CHEBI:30616"/>
    </ligand>
</feature>
<evidence type="ECO:0000256" key="7">
    <source>
        <dbReference type="ARBA" id="ARBA00022993"/>
    </source>
</evidence>
<comment type="subcellular location">
    <subcellularLocation>
        <location evidence="9">Cytoplasm</location>
    </subcellularLocation>
</comment>
<keyword evidence="1 9" id="KW-0963">Cytoplasm</keyword>
<feature type="binding site" evidence="9">
    <location>
        <position position="41"/>
    </location>
    <ligand>
        <name>substrate</name>
    </ligand>
</feature>
<evidence type="ECO:0000256" key="3">
    <source>
        <dbReference type="ARBA" id="ARBA00022695"/>
    </source>
</evidence>
<evidence type="ECO:0000256" key="8">
    <source>
        <dbReference type="ARBA" id="ARBA00029346"/>
    </source>
</evidence>
<evidence type="ECO:0000256" key="6">
    <source>
        <dbReference type="ARBA" id="ARBA00022842"/>
    </source>
</evidence>
<dbReference type="KEGG" id="mtar:DF168_00950"/>
<evidence type="ECO:0000256" key="1">
    <source>
        <dbReference type="ARBA" id="ARBA00022490"/>
    </source>
</evidence>
<organism evidence="11 12">
    <name type="scientific">Candidatus Moanibacter tarae</name>
    <dbReference type="NCBI Taxonomy" id="2200854"/>
    <lineage>
        <taxon>Bacteria</taxon>
        <taxon>Pseudomonadati</taxon>
        <taxon>Verrucomicrobiota</taxon>
        <taxon>Opitutia</taxon>
        <taxon>Puniceicoccales</taxon>
        <taxon>Puniceicoccales incertae sedis</taxon>
        <taxon>Candidatus Moanibacter</taxon>
    </lineage>
</organism>
<keyword evidence="6 9" id="KW-0460">Magnesium</keyword>
<dbReference type="CDD" id="cd02163">
    <property type="entry name" value="PPAT"/>
    <property type="match status" value="1"/>
</dbReference>
<feature type="binding site" evidence="9">
    <location>
        <begin position="123"/>
        <end position="129"/>
    </location>
    <ligand>
        <name>ATP</name>
        <dbReference type="ChEBI" id="CHEBI:30616"/>
    </ligand>
</feature>
<evidence type="ECO:0000313" key="12">
    <source>
        <dbReference type="Proteomes" id="UP000247465"/>
    </source>
</evidence>
<protein>
    <recommendedName>
        <fullName evidence="9">Phosphopantetheine adenylyltransferase</fullName>
        <ecNumber evidence="9">2.7.7.3</ecNumber>
    </recommendedName>
    <alternativeName>
        <fullName evidence="9">Dephospho-CoA pyrophosphorylase</fullName>
    </alternativeName>
    <alternativeName>
        <fullName evidence="9">Pantetheine-phosphate adenylyltransferase</fullName>
        <shortName evidence="9">PPAT</shortName>
    </alternativeName>
</protein>
<keyword evidence="7 9" id="KW-0173">Coenzyme A biosynthesis</keyword>
<dbReference type="AlphaFoldDB" id="A0A2Z4AFK9"/>
<comment type="catalytic activity">
    <reaction evidence="8 9">
        <text>(R)-4'-phosphopantetheine + ATP + H(+) = 3'-dephospho-CoA + diphosphate</text>
        <dbReference type="Rhea" id="RHEA:19801"/>
        <dbReference type="ChEBI" id="CHEBI:15378"/>
        <dbReference type="ChEBI" id="CHEBI:30616"/>
        <dbReference type="ChEBI" id="CHEBI:33019"/>
        <dbReference type="ChEBI" id="CHEBI:57328"/>
        <dbReference type="ChEBI" id="CHEBI:61723"/>
        <dbReference type="EC" id="2.7.7.3"/>
    </reaction>
</comment>
<dbReference type="EMBL" id="CP029803">
    <property type="protein sequence ID" value="AWT59756.1"/>
    <property type="molecule type" value="Genomic_DNA"/>
</dbReference>
<name>A0A2Z4AFK9_9BACT</name>
<keyword evidence="5 9" id="KW-0067">ATP-binding</keyword>
<dbReference type="InterPro" id="IPR004821">
    <property type="entry name" value="Cyt_trans-like"/>
</dbReference>
<comment type="similarity">
    <text evidence="9">Belongs to the bacterial CoaD family.</text>
</comment>
<dbReference type="InterPro" id="IPR014729">
    <property type="entry name" value="Rossmann-like_a/b/a_fold"/>
</dbReference>
<reference evidence="11 12" key="1">
    <citation type="submission" date="2018-06" db="EMBL/GenBank/DDBJ databases">
        <title>Draft Genome Sequence of a Novel Marine Bacterium Related to the Verrucomicrobia.</title>
        <authorList>
            <person name="Vosseberg J."/>
            <person name="Martijn J."/>
            <person name="Ettema T.J.G."/>
        </authorList>
    </citation>
    <scope>NUCLEOTIDE SEQUENCE [LARGE SCALE GENOMIC DNA]</scope>
    <source>
        <strain evidence="11">TARA_B100001123</strain>
    </source>
</reference>
<feature type="binding site" evidence="9">
    <location>
        <position position="9"/>
    </location>
    <ligand>
        <name>substrate</name>
    </ligand>
</feature>
<evidence type="ECO:0000256" key="9">
    <source>
        <dbReference type="HAMAP-Rule" id="MF_00151"/>
    </source>
</evidence>
<feature type="binding site" evidence="9">
    <location>
        <position position="87"/>
    </location>
    <ligand>
        <name>substrate</name>
    </ligand>
</feature>
<dbReference type="Pfam" id="PF01467">
    <property type="entry name" value="CTP_transf_like"/>
    <property type="match status" value="1"/>
</dbReference>
<feature type="binding site" evidence="9">
    <location>
        <position position="73"/>
    </location>
    <ligand>
        <name>substrate</name>
    </ligand>
</feature>
<proteinExistence type="inferred from homology"/>
<evidence type="ECO:0000259" key="10">
    <source>
        <dbReference type="Pfam" id="PF01467"/>
    </source>
</evidence>
<dbReference type="Proteomes" id="UP000247465">
    <property type="component" value="Chromosome"/>
</dbReference>
<keyword evidence="2 9" id="KW-0808">Transferase</keyword>
<dbReference type="UniPathway" id="UPA00241">
    <property type="reaction ID" value="UER00355"/>
</dbReference>
<dbReference type="PANTHER" id="PTHR21342">
    <property type="entry name" value="PHOSPHOPANTETHEINE ADENYLYLTRANSFERASE"/>
    <property type="match status" value="1"/>
</dbReference>
<evidence type="ECO:0000256" key="4">
    <source>
        <dbReference type="ARBA" id="ARBA00022741"/>
    </source>
</evidence>
<feature type="site" description="Transition state stabilizer" evidence="9">
    <location>
        <position position="17"/>
    </location>
</feature>
<keyword evidence="3 9" id="KW-0548">Nucleotidyltransferase</keyword>
<dbReference type="GO" id="GO:0004595">
    <property type="term" value="F:pantetheine-phosphate adenylyltransferase activity"/>
    <property type="evidence" value="ECO:0007669"/>
    <property type="project" value="UniProtKB-UniRule"/>
</dbReference>
<comment type="pathway">
    <text evidence="9">Cofactor biosynthesis; coenzyme A biosynthesis; CoA from (R)-pantothenate: step 4/5.</text>
</comment>
<gene>
    <name evidence="9 11" type="primary">coaD</name>
    <name evidence="11" type="ORF">DF168_00950</name>
</gene>
<sequence length="159" mass="17870">MKLAIYPGTFDPITNGHLDILNRAARIFDRIIIAVALNEDKEPLFSLEERLTLIEENITGSDEIIVSSFDGLLVDYAHETGASSIIRGLRAVSDFEYEFQMALMNRHLSDEVETIFLMPTQDSFFTSSQLIKQVARYSGNIGRLVPTNVAKVLKRKFSG</sequence>
<feature type="binding site" evidence="9">
    <location>
        <begin position="88"/>
        <end position="90"/>
    </location>
    <ligand>
        <name>ATP</name>
        <dbReference type="ChEBI" id="CHEBI:30616"/>
    </ligand>
</feature>
<evidence type="ECO:0000256" key="5">
    <source>
        <dbReference type="ARBA" id="ARBA00022840"/>
    </source>
</evidence>
<evidence type="ECO:0000256" key="2">
    <source>
        <dbReference type="ARBA" id="ARBA00022679"/>
    </source>
</evidence>
<dbReference type="HAMAP" id="MF_00151">
    <property type="entry name" value="PPAT_bact"/>
    <property type="match status" value="1"/>
</dbReference>
<keyword evidence="4 9" id="KW-0547">Nucleotide-binding</keyword>
<dbReference type="Gene3D" id="3.40.50.620">
    <property type="entry name" value="HUPs"/>
    <property type="match status" value="1"/>
</dbReference>
<comment type="subunit">
    <text evidence="9">Homohexamer.</text>
</comment>
<feature type="domain" description="Cytidyltransferase-like" evidence="10">
    <location>
        <begin position="5"/>
        <end position="133"/>
    </location>
</feature>
<evidence type="ECO:0000313" key="11">
    <source>
        <dbReference type="EMBL" id="AWT59756.1"/>
    </source>
</evidence>
<dbReference type="GO" id="GO:0005524">
    <property type="term" value="F:ATP binding"/>
    <property type="evidence" value="ECO:0007669"/>
    <property type="project" value="UniProtKB-KW"/>
</dbReference>
<dbReference type="EC" id="2.7.7.3" evidence="9"/>
<accession>A0A2Z4AFK9</accession>